<feature type="transmembrane region" description="Helical" evidence="1">
    <location>
        <begin position="6"/>
        <end position="22"/>
    </location>
</feature>
<name>A0A0S3J1Z3_9ABAC</name>
<keyword evidence="1" id="KW-1133">Transmembrane helix</keyword>
<organism evidence="2">
    <name type="scientific">Anticarsia gemmatalis multiple nucleopolyhedrovirus</name>
    <dbReference type="NCBI Taxonomy" id="268591"/>
    <lineage>
        <taxon>Viruses</taxon>
        <taxon>Viruses incertae sedis</taxon>
        <taxon>Naldaviricetes</taxon>
        <taxon>Lefavirales</taxon>
        <taxon>Baculoviridae</taxon>
        <taxon>Alphabaculovirus</taxon>
        <taxon>Alphabaculovirus angemmatalis</taxon>
    </lineage>
</organism>
<sequence length="45" mass="5208">MYIYFLFITINITCFTSFIVLVKPRGSADSCLKLAFRVLYVKPSQ</sequence>
<accession>A0A0S3J1Z3</accession>
<reference evidence="2" key="1">
    <citation type="journal article" date="2015" name="Genome Biol. Evol.">
        <title>The Pangenome of the Anticarsia gemmatalis Multiple Nucleopolyhedrovirus (AgMNPV).</title>
        <authorList>
            <person name="Brito A.F."/>
            <person name="Braconi C.T."/>
            <person name="Weidmann M."/>
            <person name="Dilcher M."/>
            <person name="Alves J.M."/>
            <person name="Gruber A."/>
            <person name="Zanotto P.M."/>
        </authorList>
    </citation>
    <scope>NUCLEOTIDE SEQUENCE</scope>
    <source>
        <strain evidence="2">AgMNPV-42</strain>
    </source>
</reference>
<evidence type="ECO:0000256" key="1">
    <source>
        <dbReference type="SAM" id="Phobius"/>
    </source>
</evidence>
<proteinExistence type="predicted"/>
<dbReference type="EMBL" id="KR815470">
    <property type="protein sequence ID" value="ALR72173.1"/>
    <property type="molecule type" value="Genomic_DNA"/>
</dbReference>
<keyword evidence="1" id="KW-0472">Membrane</keyword>
<protein>
    <submittedName>
        <fullName evidence="2">Uncharacterized protein</fullName>
    </submittedName>
</protein>
<keyword evidence="1" id="KW-0812">Transmembrane</keyword>
<evidence type="ECO:0000313" key="2">
    <source>
        <dbReference type="EMBL" id="ALR72173.1"/>
    </source>
</evidence>
<gene>
    <name evidence="2" type="ORF">AGNV_008</name>
</gene>